<dbReference type="Pfam" id="PF13545">
    <property type="entry name" value="HTH_Crp_2"/>
    <property type="match status" value="1"/>
</dbReference>
<protein>
    <submittedName>
        <fullName evidence="8">CRP/FNR family transcriptional regulator</fullName>
    </submittedName>
    <submittedName>
        <fullName evidence="7">Global nitrogen regulator</fullName>
    </submittedName>
</protein>
<dbReference type="InterPro" id="IPR014710">
    <property type="entry name" value="RmlC-like_jellyroll"/>
</dbReference>
<dbReference type="AlphaFoldDB" id="A0A8B4Q8I2"/>
<evidence type="ECO:0000313" key="10">
    <source>
        <dbReference type="Proteomes" id="UP000294641"/>
    </source>
</evidence>
<dbReference type="Pfam" id="PF00027">
    <property type="entry name" value="cNMP_binding"/>
    <property type="match status" value="1"/>
</dbReference>
<dbReference type="EMBL" id="UGNP01000001">
    <property type="protein sequence ID" value="STX08855.1"/>
    <property type="molecule type" value="Genomic_DNA"/>
</dbReference>
<keyword evidence="10" id="KW-1185">Reference proteome</keyword>
<dbReference type="InterPro" id="IPR036388">
    <property type="entry name" value="WH-like_DNA-bd_sf"/>
</dbReference>
<keyword evidence="1" id="KW-0805">Transcription regulation</keyword>
<dbReference type="SUPFAM" id="SSF51206">
    <property type="entry name" value="cAMP-binding domain-like"/>
    <property type="match status" value="1"/>
</dbReference>
<dbReference type="SMART" id="SM00419">
    <property type="entry name" value="HTH_CRP"/>
    <property type="match status" value="1"/>
</dbReference>
<dbReference type="PANTHER" id="PTHR24567:SF74">
    <property type="entry name" value="HTH-TYPE TRANSCRIPTIONAL REGULATOR ARCR"/>
    <property type="match status" value="1"/>
</dbReference>
<dbReference type="InterPro" id="IPR036390">
    <property type="entry name" value="WH_DNA-bd_sf"/>
</dbReference>
<accession>A0A8B4Q8I2</accession>
<dbReference type="Gene3D" id="1.10.10.10">
    <property type="entry name" value="Winged helix-like DNA-binding domain superfamily/Winged helix DNA-binding domain"/>
    <property type="match status" value="1"/>
</dbReference>
<dbReference type="InterPro" id="IPR012318">
    <property type="entry name" value="HTH_CRP"/>
</dbReference>
<evidence type="ECO:0000313" key="9">
    <source>
        <dbReference type="Proteomes" id="UP000254330"/>
    </source>
</evidence>
<dbReference type="PROSITE" id="PS50042">
    <property type="entry name" value="CNMP_BINDING_3"/>
    <property type="match status" value="1"/>
</dbReference>
<feature type="domain" description="HTH crp-type" evidence="6">
    <location>
        <begin position="136"/>
        <end position="210"/>
    </location>
</feature>
<evidence type="ECO:0000256" key="1">
    <source>
        <dbReference type="ARBA" id="ARBA00023015"/>
    </source>
</evidence>
<keyword evidence="4" id="KW-0804">Transcription</keyword>
<dbReference type="GO" id="GO:0003700">
    <property type="term" value="F:DNA-binding transcription factor activity"/>
    <property type="evidence" value="ECO:0007669"/>
    <property type="project" value="TreeGrafter"/>
</dbReference>
<dbReference type="GO" id="GO:0005829">
    <property type="term" value="C:cytosol"/>
    <property type="evidence" value="ECO:0007669"/>
    <property type="project" value="TreeGrafter"/>
</dbReference>
<dbReference type="InterPro" id="IPR050397">
    <property type="entry name" value="Env_Response_Regulators"/>
</dbReference>
<dbReference type="PANTHER" id="PTHR24567">
    <property type="entry name" value="CRP FAMILY TRANSCRIPTIONAL REGULATORY PROTEIN"/>
    <property type="match status" value="1"/>
</dbReference>
<keyword evidence="2" id="KW-0238">DNA-binding</keyword>
<proteinExistence type="predicted"/>
<dbReference type="SMART" id="SM00100">
    <property type="entry name" value="cNMP"/>
    <property type="match status" value="1"/>
</dbReference>
<evidence type="ECO:0000259" key="5">
    <source>
        <dbReference type="PROSITE" id="PS50042"/>
    </source>
</evidence>
<evidence type="ECO:0000256" key="4">
    <source>
        <dbReference type="ARBA" id="ARBA00023163"/>
    </source>
</evidence>
<evidence type="ECO:0000313" key="8">
    <source>
        <dbReference type="EMBL" id="TDR33585.1"/>
    </source>
</evidence>
<dbReference type="RefSeq" id="WP_166636148.1">
    <property type="nucleotide sequence ID" value="NZ_BJUE01000062.1"/>
</dbReference>
<dbReference type="EMBL" id="SNZG01000051">
    <property type="protein sequence ID" value="TDR33585.1"/>
    <property type="molecule type" value="Genomic_DNA"/>
</dbReference>
<name>A0A8B4Q8I2_9BACL</name>
<evidence type="ECO:0000259" key="6">
    <source>
        <dbReference type="PROSITE" id="PS51063"/>
    </source>
</evidence>
<dbReference type="InterPro" id="IPR018490">
    <property type="entry name" value="cNMP-bd_dom_sf"/>
</dbReference>
<keyword evidence="3" id="KW-0010">Activator</keyword>
<dbReference type="SUPFAM" id="SSF46785">
    <property type="entry name" value="Winged helix' DNA-binding domain"/>
    <property type="match status" value="1"/>
</dbReference>
<reference evidence="7 9" key="1">
    <citation type="submission" date="2018-06" db="EMBL/GenBank/DDBJ databases">
        <authorList>
            <consortium name="Pathogen Informatics"/>
            <person name="Doyle S."/>
        </authorList>
    </citation>
    <scope>NUCLEOTIDE SEQUENCE [LARGE SCALE GENOMIC DNA]</scope>
    <source>
        <strain evidence="7 9">NCTC10597</strain>
    </source>
</reference>
<sequence length="229" mass="25772">MNEKIPNLLKSLFKEHGTKIEFTKNKTIFSESDEANSVYFLMKGRVSLSKTTSGGKELTTRLCGHDDCFGENILFTSIQTYPFSAKTIEASTILVISRSTLENLLHGNSSALLDCIQWLQIQNMREQSKLRDLLLYGKKGALYSTLIRLSNTFGVKNEDGSIIIPERYTHSDLANLCASSREVVNRLMKELKEAHVISDQAGIITILKITYLKTYCECDQCPDSLCKLN</sequence>
<evidence type="ECO:0000256" key="3">
    <source>
        <dbReference type="ARBA" id="ARBA00023159"/>
    </source>
</evidence>
<evidence type="ECO:0000313" key="7">
    <source>
        <dbReference type="EMBL" id="STX08855.1"/>
    </source>
</evidence>
<reference evidence="8 10" key="2">
    <citation type="submission" date="2019-03" db="EMBL/GenBank/DDBJ databases">
        <title>Genomic Encyclopedia of Type Strains, Phase IV (KMG-IV): sequencing the most valuable type-strain genomes for metagenomic binning, comparative biology and taxonomic classification.</title>
        <authorList>
            <person name="Goeker M."/>
        </authorList>
    </citation>
    <scope>NUCLEOTIDE SEQUENCE [LARGE SCALE GENOMIC DNA]</scope>
    <source>
        <strain evidence="8 10">DSM 20580</strain>
    </source>
</reference>
<gene>
    <name evidence="7" type="primary">ntcA</name>
    <name evidence="8" type="ORF">DFR61_1514</name>
    <name evidence="7" type="ORF">NCTC10597_00521</name>
</gene>
<feature type="domain" description="Cyclic nucleotide-binding" evidence="5">
    <location>
        <begin position="22"/>
        <end position="105"/>
    </location>
</feature>
<dbReference type="GO" id="GO:0003677">
    <property type="term" value="F:DNA binding"/>
    <property type="evidence" value="ECO:0007669"/>
    <property type="project" value="UniProtKB-KW"/>
</dbReference>
<organism evidence="7 9">
    <name type="scientific">Kurthia zopfii</name>
    <dbReference type="NCBI Taxonomy" id="1650"/>
    <lineage>
        <taxon>Bacteria</taxon>
        <taxon>Bacillati</taxon>
        <taxon>Bacillota</taxon>
        <taxon>Bacilli</taxon>
        <taxon>Bacillales</taxon>
        <taxon>Caryophanaceae</taxon>
        <taxon>Kurthia</taxon>
    </lineage>
</organism>
<dbReference type="Proteomes" id="UP000294641">
    <property type="component" value="Unassembled WGS sequence"/>
</dbReference>
<dbReference type="PROSITE" id="PS51063">
    <property type="entry name" value="HTH_CRP_2"/>
    <property type="match status" value="1"/>
</dbReference>
<comment type="caution">
    <text evidence="7">The sequence shown here is derived from an EMBL/GenBank/DDBJ whole genome shotgun (WGS) entry which is preliminary data.</text>
</comment>
<dbReference type="Proteomes" id="UP000254330">
    <property type="component" value="Unassembled WGS sequence"/>
</dbReference>
<dbReference type="InterPro" id="IPR000595">
    <property type="entry name" value="cNMP-bd_dom"/>
</dbReference>
<dbReference type="Gene3D" id="2.60.120.10">
    <property type="entry name" value="Jelly Rolls"/>
    <property type="match status" value="1"/>
</dbReference>
<dbReference type="CDD" id="cd00038">
    <property type="entry name" value="CAP_ED"/>
    <property type="match status" value="1"/>
</dbReference>
<evidence type="ECO:0000256" key="2">
    <source>
        <dbReference type="ARBA" id="ARBA00023125"/>
    </source>
</evidence>